<dbReference type="GO" id="GO:0016757">
    <property type="term" value="F:glycosyltransferase activity"/>
    <property type="evidence" value="ECO:0007669"/>
    <property type="project" value="UniProtKB-KW"/>
</dbReference>
<comment type="similarity">
    <text evidence="1">Belongs to the glycosyltransferase 2 family.</text>
</comment>
<accession>A0A5C6RUI3</accession>
<protein>
    <submittedName>
        <fullName evidence="6">Glycosyltransferase</fullName>
    </submittedName>
</protein>
<dbReference type="PANTHER" id="PTHR43179:SF12">
    <property type="entry name" value="GALACTOFURANOSYLTRANSFERASE GLFT2"/>
    <property type="match status" value="1"/>
</dbReference>
<dbReference type="InterPro" id="IPR001173">
    <property type="entry name" value="Glyco_trans_2-like"/>
</dbReference>
<dbReference type="SUPFAM" id="SSF53448">
    <property type="entry name" value="Nucleotide-diphospho-sugar transferases"/>
    <property type="match status" value="1"/>
</dbReference>
<dbReference type="Gene3D" id="3.90.550.10">
    <property type="entry name" value="Spore Coat Polysaccharide Biosynthesis Protein SpsA, Chain A"/>
    <property type="match status" value="1"/>
</dbReference>
<dbReference type="Proteomes" id="UP000321562">
    <property type="component" value="Unassembled WGS sequence"/>
</dbReference>
<reference evidence="6 7" key="1">
    <citation type="submission" date="2019-08" db="EMBL/GenBank/DDBJ databases">
        <authorList>
            <person name="Ye J."/>
        </authorList>
    </citation>
    <scope>NUCLEOTIDE SEQUENCE [LARGE SCALE GENOMIC DNA]</scope>
    <source>
        <strain evidence="6 7">TK008</strain>
    </source>
</reference>
<evidence type="ECO:0000256" key="1">
    <source>
        <dbReference type="ARBA" id="ARBA00006739"/>
    </source>
</evidence>
<feature type="domain" description="Galactosyltransferase C-terminal" evidence="5">
    <location>
        <begin position="156"/>
        <end position="216"/>
    </location>
</feature>
<evidence type="ECO:0000313" key="6">
    <source>
        <dbReference type="EMBL" id="TXB65032.1"/>
    </source>
</evidence>
<evidence type="ECO:0000313" key="7">
    <source>
        <dbReference type="Proteomes" id="UP000321562"/>
    </source>
</evidence>
<keyword evidence="7" id="KW-1185">Reference proteome</keyword>
<keyword evidence="2" id="KW-0328">Glycosyltransferase</keyword>
<keyword evidence="3 6" id="KW-0808">Transferase</keyword>
<organism evidence="6 7">
    <name type="scientific">Paracoccus aurantiacus</name>
    <dbReference type="NCBI Taxonomy" id="2599412"/>
    <lineage>
        <taxon>Bacteria</taxon>
        <taxon>Pseudomonadati</taxon>
        <taxon>Pseudomonadota</taxon>
        <taxon>Alphaproteobacteria</taxon>
        <taxon>Rhodobacterales</taxon>
        <taxon>Paracoccaceae</taxon>
        <taxon>Paracoccus</taxon>
    </lineage>
</organism>
<proteinExistence type="inferred from homology"/>
<gene>
    <name evidence="6" type="ORF">FQV27_17175</name>
</gene>
<dbReference type="Pfam" id="PF00535">
    <property type="entry name" value="Glycos_transf_2"/>
    <property type="match status" value="1"/>
</dbReference>
<dbReference type="AlphaFoldDB" id="A0A5C6RUI3"/>
<evidence type="ECO:0000256" key="2">
    <source>
        <dbReference type="ARBA" id="ARBA00022676"/>
    </source>
</evidence>
<dbReference type="OrthoDB" id="6653642at2"/>
<dbReference type="RefSeq" id="WP_147100945.1">
    <property type="nucleotide sequence ID" value="NZ_JBHUFH010000034.1"/>
</dbReference>
<dbReference type="PANTHER" id="PTHR43179">
    <property type="entry name" value="RHAMNOSYLTRANSFERASE WBBL"/>
    <property type="match status" value="1"/>
</dbReference>
<evidence type="ECO:0000259" key="4">
    <source>
        <dbReference type="Pfam" id="PF00535"/>
    </source>
</evidence>
<feature type="domain" description="Glycosyltransferase 2-like" evidence="4">
    <location>
        <begin position="68"/>
        <end position="115"/>
    </location>
</feature>
<dbReference type="EMBL" id="VOPL01000010">
    <property type="protein sequence ID" value="TXB65032.1"/>
    <property type="molecule type" value="Genomic_DNA"/>
</dbReference>
<name>A0A5C6RUI3_9RHOB</name>
<sequence length="327" mass="36252">MSTISALTIAAGRADHLANVIRGFHAQATPPDELIVAVMQAEPYEHLPETDFPLRQIPIDATDGALPLSAARNAAARAALGDVLVFVDVDCIPAPRLIADYAAAAQSGRGLLMGEVQYLPDGAEAAGLDFALFDRLGVRHSDRQAPPESGLRECQDYRCFWSLNFAIHRDDWNASGGFDEGYLGYGGEDTDFGRTLAERGIGIWWLKGARVYHQYHPHCMPPIHQIPSVIRNAEYFASKWGHRTMEHWLYAFRLMGLIENGPDGLIVLREPDERDFALCRQEPHMPYANTRRVIDRLQAIAPAQRSGEARRLQVEAAQAEFLVAKAV</sequence>
<evidence type="ECO:0000259" key="5">
    <source>
        <dbReference type="Pfam" id="PF02709"/>
    </source>
</evidence>
<dbReference type="Pfam" id="PF02709">
    <property type="entry name" value="Glyco_transf_7C"/>
    <property type="match status" value="1"/>
</dbReference>
<dbReference type="InterPro" id="IPR027791">
    <property type="entry name" value="Galactosyl_T_C"/>
</dbReference>
<evidence type="ECO:0000256" key="3">
    <source>
        <dbReference type="ARBA" id="ARBA00022679"/>
    </source>
</evidence>
<comment type="caution">
    <text evidence="6">The sequence shown here is derived from an EMBL/GenBank/DDBJ whole genome shotgun (WGS) entry which is preliminary data.</text>
</comment>
<dbReference type="InterPro" id="IPR029044">
    <property type="entry name" value="Nucleotide-diphossugar_trans"/>
</dbReference>